<keyword evidence="6" id="KW-0418">Kinase</keyword>
<dbReference type="InterPro" id="IPR036890">
    <property type="entry name" value="HATPase_C_sf"/>
</dbReference>
<keyword evidence="9" id="KW-1133">Transmembrane helix</keyword>
<feature type="transmembrane region" description="Helical" evidence="9">
    <location>
        <begin position="28"/>
        <end position="51"/>
    </location>
</feature>
<dbReference type="Gene3D" id="3.30.565.10">
    <property type="entry name" value="Histidine kinase-like ATPase, C-terminal domain"/>
    <property type="match status" value="1"/>
</dbReference>
<comment type="catalytic activity">
    <reaction evidence="1">
        <text>ATP + protein L-histidine = ADP + protein N-phospho-L-histidine.</text>
        <dbReference type="EC" id="2.7.13.3"/>
    </reaction>
</comment>
<evidence type="ECO:0000256" key="2">
    <source>
        <dbReference type="ARBA" id="ARBA00012438"/>
    </source>
</evidence>
<name>A0ABX5AV11_9MICO</name>
<dbReference type="EMBL" id="MPZN01000027">
    <property type="protein sequence ID" value="PPL18747.1"/>
    <property type="molecule type" value="Genomic_DNA"/>
</dbReference>
<dbReference type="InterPro" id="IPR050482">
    <property type="entry name" value="Sensor_HK_TwoCompSys"/>
</dbReference>
<feature type="transmembrane region" description="Helical" evidence="9">
    <location>
        <begin position="95"/>
        <end position="117"/>
    </location>
</feature>
<dbReference type="Gene3D" id="1.20.5.1930">
    <property type="match status" value="1"/>
</dbReference>
<reference evidence="11 12" key="1">
    <citation type="journal article" date="2008" name="Int. J. Syst. Evol. Microbiol.">
        <title>Leifsonia pindariensis sp. nov., isolated from the Pindari glacier of the Indian Himalayas, and emended description of the genus Leifsonia.</title>
        <authorList>
            <person name="Reddy G.S."/>
            <person name="Prabagaran S.R."/>
            <person name="Shivaji S."/>
        </authorList>
    </citation>
    <scope>NUCLEOTIDE SEQUENCE [LARGE SCALE GENOMIC DNA]</scope>
    <source>
        <strain evidence="11 12">PON 10</strain>
    </source>
</reference>
<dbReference type="CDD" id="cd16917">
    <property type="entry name" value="HATPase_UhpB-NarQ-NarX-like"/>
    <property type="match status" value="1"/>
</dbReference>
<evidence type="ECO:0000256" key="9">
    <source>
        <dbReference type="SAM" id="Phobius"/>
    </source>
</evidence>
<proteinExistence type="predicted"/>
<evidence type="ECO:0000313" key="11">
    <source>
        <dbReference type="EMBL" id="PPL18747.1"/>
    </source>
</evidence>
<feature type="transmembrane region" description="Helical" evidence="9">
    <location>
        <begin position="167"/>
        <end position="188"/>
    </location>
</feature>
<dbReference type="PANTHER" id="PTHR24421:SF10">
    <property type="entry name" value="NITRATE_NITRITE SENSOR PROTEIN NARQ"/>
    <property type="match status" value="1"/>
</dbReference>
<dbReference type="SUPFAM" id="SSF55874">
    <property type="entry name" value="ATPase domain of HSP90 chaperone/DNA topoisomerase II/histidine kinase"/>
    <property type="match status" value="1"/>
</dbReference>
<dbReference type="Pfam" id="PF07730">
    <property type="entry name" value="HisKA_3"/>
    <property type="match status" value="1"/>
</dbReference>
<keyword evidence="7" id="KW-0067">ATP-binding</keyword>
<keyword evidence="8" id="KW-0902">Two-component regulatory system</keyword>
<organism evidence="11 12">
    <name type="scientific">Microterricola pindariensis</name>
    <dbReference type="NCBI Taxonomy" id="478010"/>
    <lineage>
        <taxon>Bacteria</taxon>
        <taxon>Bacillati</taxon>
        <taxon>Actinomycetota</taxon>
        <taxon>Actinomycetes</taxon>
        <taxon>Micrococcales</taxon>
        <taxon>Microbacteriaceae</taxon>
        <taxon>Microterricola</taxon>
    </lineage>
</organism>
<dbReference type="RefSeq" id="WP_161498717.1">
    <property type="nucleotide sequence ID" value="NZ_MPZN01000027.1"/>
</dbReference>
<evidence type="ECO:0000259" key="10">
    <source>
        <dbReference type="Pfam" id="PF07730"/>
    </source>
</evidence>
<keyword evidence="9" id="KW-0472">Membrane</keyword>
<evidence type="ECO:0000256" key="5">
    <source>
        <dbReference type="ARBA" id="ARBA00022741"/>
    </source>
</evidence>
<sequence>MTAAPPLQADGWASSVTPAVQPSRARRAWSLAGSIALAVLCAFMALAAAGTHGAGESTFAPPVQVLAMVGAFPMLAVSVLLVWRHRIPTVVSGLATALTLIIPTTPLPALIALAAVTAARSGRVRWALVGATYAATMVSFYWDVGSRTSFLALFVGGSEAGTPARQALIWVVPVVAALAVAPFAAFGFSRQVRAERDAARMGNVTAARNIAALHQEVSIERERQGIARELHDTLAARLSSVSLHAGALELQVGETDEKASAAARAVRESAQHSLDDLRNVVRVLRNPELRMGVRNGLLDIGTLVDAAAAEGTDIRTQLFIADAASCDPEIAHACYRIVQEAISNVRRHAPGASLSIDLRGGPETGLTLRTVNWLMPETAPASTGGGNGLIGMRERVAIVGGAFQAGPTPEGAFAVVAWLPWHRR</sequence>
<dbReference type="EC" id="2.7.13.3" evidence="2"/>
<dbReference type="InterPro" id="IPR011712">
    <property type="entry name" value="Sig_transdc_His_kin_sub3_dim/P"/>
</dbReference>
<accession>A0ABX5AV11</accession>
<protein>
    <recommendedName>
        <fullName evidence="2">histidine kinase</fullName>
        <ecNumber evidence="2">2.7.13.3</ecNumber>
    </recommendedName>
</protein>
<evidence type="ECO:0000256" key="8">
    <source>
        <dbReference type="ARBA" id="ARBA00023012"/>
    </source>
</evidence>
<keyword evidence="5" id="KW-0547">Nucleotide-binding</keyword>
<feature type="domain" description="Signal transduction histidine kinase subgroup 3 dimerisation and phosphoacceptor" evidence="10">
    <location>
        <begin position="222"/>
        <end position="288"/>
    </location>
</feature>
<evidence type="ECO:0000256" key="4">
    <source>
        <dbReference type="ARBA" id="ARBA00022679"/>
    </source>
</evidence>
<keyword evidence="12" id="KW-1185">Reference proteome</keyword>
<dbReference type="Proteomes" id="UP000237755">
    <property type="component" value="Unassembled WGS sequence"/>
</dbReference>
<dbReference type="PANTHER" id="PTHR24421">
    <property type="entry name" value="NITRATE/NITRITE SENSOR PROTEIN NARX-RELATED"/>
    <property type="match status" value="1"/>
</dbReference>
<feature type="transmembrane region" description="Helical" evidence="9">
    <location>
        <begin position="63"/>
        <end position="83"/>
    </location>
</feature>
<keyword evidence="3" id="KW-0597">Phosphoprotein</keyword>
<evidence type="ECO:0000256" key="6">
    <source>
        <dbReference type="ARBA" id="ARBA00022777"/>
    </source>
</evidence>
<evidence type="ECO:0000313" key="12">
    <source>
        <dbReference type="Proteomes" id="UP000237755"/>
    </source>
</evidence>
<keyword evidence="9" id="KW-0812">Transmembrane</keyword>
<evidence type="ECO:0000256" key="1">
    <source>
        <dbReference type="ARBA" id="ARBA00000085"/>
    </source>
</evidence>
<evidence type="ECO:0000256" key="3">
    <source>
        <dbReference type="ARBA" id="ARBA00022553"/>
    </source>
</evidence>
<keyword evidence="4" id="KW-0808">Transferase</keyword>
<gene>
    <name evidence="11" type="ORF">GY24_09545</name>
</gene>
<evidence type="ECO:0000256" key="7">
    <source>
        <dbReference type="ARBA" id="ARBA00022840"/>
    </source>
</evidence>
<comment type="caution">
    <text evidence="11">The sequence shown here is derived from an EMBL/GenBank/DDBJ whole genome shotgun (WGS) entry which is preliminary data.</text>
</comment>